<reference evidence="7" key="1">
    <citation type="submission" date="2017-11" db="EMBL/GenBank/DDBJ databases">
        <authorList>
            <person name="Watanabe M."/>
            <person name="Kojima H."/>
        </authorList>
    </citation>
    <scope>NUCLEOTIDE SEQUENCE [LARGE SCALE GENOMIC DNA]</scope>
    <source>
        <strain evidence="7">Tokyo 01</strain>
    </source>
</reference>
<evidence type="ECO:0000313" key="7">
    <source>
        <dbReference type="Proteomes" id="UP000288096"/>
    </source>
</evidence>
<dbReference type="OrthoDB" id="9773456at2"/>
<accession>A0A401FS30</accession>
<evidence type="ECO:0000256" key="4">
    <source>
        <dbReference type="PROSITE-ProRule" id="PRU00433"/>
    </source>
</evidence>
<keyword evidence="1 4" id="KW-0349">Heme</keyword>
<dbReference type="InterPro" id="IPR036909">
    <property type="entry name" value="Cyt_c-like_dom_sf"/>
</dbReference>
<protein>
    <recommendedName>
        <fullName evidence="5">Cytochrome c domain-containing protein</fullName>
    </recommendedName>
</protein>
<dbReference type="Gene3D" id="1.10.760.10">
    <property type="entry name" value="Cytochrome c-like domain"/>
    <property type="match status" value="1"/>
</dbReference>
<dbReference type="PROSITE" id="PS51257">
    <property type="entry name" value="PROKAR_LIPOPROTEIN"/>
    <property type="match status" value="1"/>
</dbReference>
<evidence type="ECO:0000256" key="1">
    <source>
        <dbReference type="ARBA" id="ARBA00022617"/>
    </source>
</evidence>
<dbReference type="GO" id="GO:0046872">
    <property type="term" value="F:metal ion binding"/>
    <property type="evidence" value="ECO:0007669"/>
    <property type="project" value="UniProtKB-KW"/>
</dbReference>
<dbReference type="EMBL" id="BEXT01000001">
    <property type="protein sequence ID" value="GBC59781.1"/>
    <property type="molecule type" value="Genomic_DNA"/>
</dbReference>
<dbReference type="PANTHER" id="PTHR40394:SF2">
    <property type="entry name" value="QUINOL:CYTOCHROME C OXIDOREDUCTASE MEMBRANE PROTEIN"/>
    <property type="match status" value="1"/>
</dbReference>
<gene>
    <name evidence="6" type="ORF">DENIS_0722</name>
</gene>
<keyword evidence="2 4" id="KW-0479">Metal-binding</keyword>
<evidence type="ECO:0000256" key="2">
    <source>
        <dbReference type="ARBA" id="ARBA00022723"/>
    </source>
</evidence>
<dbReference type="PROSITE" id="PS51007">
    <property type="entry name" value="CYTC"/>
    <property type="match status" value="1"/>
</dbReference>
<dbReference type="InterPro" id="IPR009056">
    <property type="entry name" value="Cyt_c-like_dom"/>
</dbReference>
<dbReference type="AlphaFoldDB" id="A0A401FS30"/>
<reference evidence="7" key="2">
    <citation type="submission" date="2019-01" db="EMBL/GenBank/DDBJ databases">
        <title>Genome sequence of Desulfonema ishimotonii strain Tokyo 01.</title>
        <authorList>
            <person name="Fukui M."/>
        </authorList>
    </citation>
    <scope>NUCLEOTIDE SEQUENCE [LARGE SCALE GENOMIC DNA]</scope>
    <source>
        <strain evidence="7">Tokyo 01</strain>
    </source>
</reference>
<comment type="caution">
    <text evidence="6">The sequence shown here is derived from an EMBL/GenBank/DDBJ whole genome shotgun (WGS) entry which is preliminary data.</text>
</comment>
<evidence type="ECO:0000313" key="6">
    <source>
        <dbReference type="EMBL" id="GBC59781.1"/>
    </source>
</evidence>
<sequence length="160" mass="17659">MKARALFLLIFALFLTACNDWRMWETPAVRPHEEELLVMPEGTVPVSGGEAFHRLADAGSLLSPLAMNDPAVVRAGETGYGYYCIQCHGKYLDGNGTVGQSFQPLPTDLRSQGVQAQANGMLFKTVSYGIPDKRQPALATTVSVEERWQIIAYIRSQGRR</sequence>
<organism evidence="6 7">
    <name type="scientific">Desulfonema ishimotonii</name>
    <dbReference type="NCBI Taxonomy" id="45657"/>
    <lineage>
        <taxon>Bacteria</taxon>
        <taxon>Pseudomonadati</taxon>
        <taxon>Thermodesulfobacteriota</taxon>
        <taxon>Desulfobacteria</taxon>
        <taxon>Desulfobacterales</taxon>
        <taxon>Desulfococcaceae</taxon>
        <taxon>Desulfonema</taxon>
    </lineage>
</organism>
<evidence type="ECO:0000259" key="5">
    <source>
        <dbReference type="PROSITE" id="PS51007"/>
    </source>
</evidence>
<feature type="domain" description="Cytochrome c" evidence="5">
    <location>
        <begin position="71"/>
        <end position="158"/>
    </location>
</feature>
<dbReference type="RefSeq" id="WP_124327262.1">
    <property type="nucleotide sequence ID" value="NZ_BEXT01000001.1"/>
</dbReference>
<keyword evidence="7" id="KW-1185">Reference proteome</keyword>
<name>A0A401FS30_9BACT</name>
<dbReference type="GO" id="GO:0020037">
    <property type="term" value="F:heme binding"/>
    <property type="evidence" value="ECO:0007669"/>
    <property type="project" value="InterPro"/>
</dbReference>
<dbReference type="SUPFAM" id="SSF46626">
    <property type="entry name" value="Cytochrome c"/>
    <property type="match status" value="1"/>
</dbReference>
<dbReference type="Proteomes" id="UP000288096">
    <property type="component" value="Unassembled WGS sequence"/>
</dbReference>
<dbReference type="Pfam" id="PF13442">
    <property type="entry name" value="Cytochrome_CBB3"/>
    <property type="match status" value="1"/>
</dbReference>
<dbReference type="GO" id="GO:0009055">
    <property type="term" value="F:electron transfer activity"/>
    <property type="evidence" value="ECO:0007669"/>
    <property type="project" value="InterPro"/>
</dbReference>
<proteinExistence type="predicted"/>
<dbReference type="PANTHER" id="PTHR40394">
    <property type="entry name" value="LIPOPROTEIN-RELATED"/>
    <property type="match status" value="1"/>
</dbReference>
<evidence type="ECO:0000256" key="3">
    <source>
        <dbReference type="ARBA" id="ARBA00023004"/>
    </source>
</evidence>
<keyword evidence="3 4" id="KW-0408">Iron</keyword>